<reference evidence="4 5" key="1">
    <citation type="submission" date="2017-12" db="EMBL/GenBank/DDBJ databases">
        <title>Phylogenetic diversity of female urinary microbiome.</title>
        <authorList>
            <person name="Thomas-White K."/>
            <person name="Wolfe A.J."/>
        </authorList>
    </citation>
    <scope>NUCLEOTIDE SEQUENCE [LARGE SCALE GENOMIC DNA]</scope>
    <source>
        <strain evidence="4 5">UMB0319</strain>
    </source>
</reference>
<dbReference type="AlphaFoldDB" id="A0A2I1KTE5"/>
<feature type="region of interest" description="Disordered" evidence="2">
    <location>
        <begin position="434"/>
        <end position="454"/>
    </location>
</feature>
<proteinExistence type="predicted"/>
<evidence type="ECO:0000259" key="3">
    <source>
        <dbReference type="Pfam" id="PF10088"/>
    </source>
</evidence>
<evidence type="ECO:0000313" key="5">
    <source>
        <dbReference type="Proteomes" id="UP000234778"/>
    </source>
</evidence>
<evidence type="ECO:0000256" key="1">
    <source>
        <dbReference type="SAM" id="Coils"/>
    </source>
</evidence>
<keyword evidence="1" id="KW-0175">Coiled coil</keyword>
<gene>
    <name evidence="4" type="ORF">CYJ26_05770</name>
</gene>
<organism evidence="4 5">
    <name type="scientific">Actinomyces urogenitalis</name>
    <dbReference type="NCBI Taxonomy" id="103621"/>
    <lineage>
        <taxon>Bacteria</taxon>
        <taxon>Bacillati</taxon>
        <taxon>Actinomycetota</taxon>
        <taxon>Actinomycetes</taxon>
        <taxon>Actinomycetales</taxon>
        <taxon>Actinomycetaceae</taxon>
        <taxon>Actinomyces</taxon>
    </lineage>
</organism>
<sequence>MSLRDMVGPYVRLAGRDNLTPSRALQQSSSDSPTDAIIRLEKLTGFYSQVEGDHQGFQDSSKKLRAFDRADHEGVFVVQPIKGTEAEAKRREIVQLQRKSEQILRDEDERLLKDDDMITGHNAELRAKIRALQNQQEGVRTQISFLTASHPESTAPSNADWHELAEIFPQINTDRLTQVATFHQRIRTHLAAQAEDETLRLQAVDQALTSQIRDLSHQLIKERSSARLPRALLDQYSQIQVQIRNVDLALRQHERRSELAAQAEQAKEALSQTQAGVLPEIQSLINTRLEELAHALEEANPPKLTFNNYDSYTFNVPGDDGTGTAYTSMVMLDQAILSITELPFLIHDTPVWANISKPRQSRILCYLANMPKQSFFALDATGALSAEAQKVVAAHTVISLDADEESLFGYITSMPADERPTFGIPSHRLPRFRRKRQGKSGSDGQLEFNFDELD</sequence>
<evidence type="ECO:0000313" key="4">
    <source>
        <dbReference type="EMBL" id="PKY98889.1"/>
    </source>
</evidence>
<name>A0A2I1KTE5_9ACTO</name>
<feature type="domain" description="DUF2326" evidence="3">
    <location>
        <begin position="296"/>
        <end position="409"/>
    </location>
</feature>
<feature type="coiled-coil region" evidence="1">
    <location>
        <begin position="86"/>
        <end position="142"/>
    </location>
</feature>
<dbReference type="InterPro" id="IPR018760">
    <property type="entry name" value="DUF2326"/>
</dbReference>
<dbReference type="GeneID" id="81708437"/>
<dbReference type="Pfam" id="PF10088">
    <property type="entry name" value="DUF2326"/>
    <property type="match status" value="1"/>
</dbReference>
<dbReference type="RefSeq" id="WP_101638106.1">
    <property type="nucleotide sequence ID" value="NZ_PKHA01000004.1"/>
</dbReference>
<evidence type="ECO:0000256" key="2">
    <source>
        <dbReference type="SAM" id="MobiDB-lite"/>
    </source>
</evidence>
<protein>
    <recommendedName>
        <fullName evidence="3">DUF2326 domain-containing protein</fullName>
    </recommendedName>
</protein>
<comment type="caution">
    <text evidence="4">The sequence shown here is derived from an EMBL/GenBank/DDBJ whole genome shotgun (WGS) entry which is preliminary data.</text>
</comment>
<dbReference type="EMBL" id="PKHA01000004">
    <property type="protein sequence ID" value="PKY98889.1"/>
    <property type="molecule type" value="Genomic_DNA"/>
</dbReference>
<dbReference type="Proteomes" id="UP000234778">
    <property type="component" value="Unassembled WGS sequence"/>
</dbReference>
<accession>A0A2I1KTE5</accession>